<comment type="caution">
    <text evidence="1">The sequence shown here is derived from an EMBL/GenBank/DDBJ whole genome shotgun (WGS) entry which is preliminary data.</text>
</comment>
<dbReference type="AlphaFoldDB" id="A0A841L2B5"/>
<dbReference type="Proteomes" id="UP000579281">
    <property type="component" value="Unassembled WGS sequence"/>
</dbReference>
<evidence type="ECO:0000313" key="2">
    <source>
        <dbReference type="Proteomes" id="UP000579281"/>
    </source>
</evidence>
<organism evidence="1 2">
    <name type="scientific">Anaerosolibacter carboniphilus</name>
    <dbReference type="NCBI Taxonomy" id="1417629"/>
    <lineage>
        <taxon>Bacteria</taxon>
        <taxon>Bacillati</taxon>
        <taxon>Bacillota</taxon>
        <taxon>Clostridia</taxon>
        <taxon>Peptostreptococcales</taxon>
        <taxon>Thermotaleaceae</taxon>
        <taxon>Anaerosolibacter</taxon>
    </lineage>
</organism>
<accession>A0A841L2B5</accession>
<reference evidence="1 2" key="1">
    <citation type="submission" date="2020-08" db="EMBL/GenBank/DDBJ databases">
        <title>Genomic Encyclopedia of Type Strains, Phase IV (KMG-IV): sequencing the most valuable type-strain genomes for metagenomic binning, comparative biology and taxonomic classification.</title>
        <authorList>
            <person name="Goeker M."/>
        </authorList>
    </citation>
    <scope>NUCLEOTIDE SEQUENCE [LARGE SCALE GENOMIC DNA]</scope>
    <source>
        <strain evidence="1 2">DSM 103526</strain>
    </source>
</reference>
<evidence type="ECO:0000313" key="1">
    <source>
        <dbReference type="EMBL" id="MBB6217302.1"/>
    </source>
</evidence>
<sequence length="98" mass="11215">MPHFVFIEKSFFLKIERRSTIHPQEIDREGSAAIHAASKGDIFENLNGLKNIIKLITNIKNNVIRSNIVEGGFVKILKISIFTFILTPTSQFFLLPMR</sequence>
<dbReference type="EMBL" id="JACHEN010000022">
    <property type="protein sequence ID" value="MBB6217302.1"/>
    <property type="molecule type" value="Genomic_DNA"/>
</dbReference>
<name>A0A841L2B5_9FIRM</name>
<gene>
    <name evidence="1" type="ORF">HNQ80_003421</name>
</gene>
<proteinExistence type="predicted"/>
<keyword evidence="2" id="KW-1185">Reference proteome</keyword>
<protein>
    <submittedName>
        <fullName evidence="1">Uncharacterized protein</fullName>
    </submittedName>
</protein>